<dbReference type="RefSeq" id="WP_050378739.1">
    <property type="nucleotide sequence ID" value="NZ_LGSS01000022.1"/>
</dbReference>
<protein>
    <submittedName>
        <fullName evidence="1">Uncharacterized protein</fullName>
    </submittedName>
</protein>
<dbReference type="STRING" id="1503.CLPU_22c00180"/>
<dbReference type="AlphaFoldDB" id="A0A0L0W6S4"/>
<dbReference type="Gene3D" id="2.40.10.370">
    <property type="entry name" value="Protein of unknown function DUF3599"/>
    <property type="match status" value="1"/>
</dbReference>
<evidence type="ECO:0000313" key="2">
    <source>
        <dbReference type="Proteomes" id="UP000037267"/>
    </source>
</evidence>
<dbReference type="EMBL" id="LGSS01000022">
    <property type="protein sequence ID" value="KNF07166.1"/>
    <property type="molecule type" value="Genomic_DNA"/>
</dbReference>
<comment type="caution">
    <text evidence="1">The sequence shown here is derived from an EMBL/GenBank/DDBJ whole genome shotgun (WGS) entry which is preliminary data.</text>
</comment>
<dbReference type="Proteomes" id="UP000037267">
    <property type="component" value="Unassembled WGS sequence"/>
</dbReference>
<proteinExistence type="predicted"/>
<dbReference type="InterPro" id="IPR038667">
    <property type="entry name" value="XkdH-like_sf"/>
</dbReference>
<gene>
    <name evidence="1" type="ORF">CLPU_22c00180</name>
</gene>
<keyword evidence="2" id="KW-1185">Reference proteome</keyword>
<sequence length="126" mass="14385">MSFIDNLLSQIDEVSILETTYWDKCTIKRYGPYKKPNGATATGEYPVYENIKCAVSKKSTGTIIQTDTTNQARYELCLFIRPDIDIKLGDKIEVTYQNNREDKFKAGEPFYYSSHAEIPLIKEGIA</sequence>
<dbReference type="OrthoDB" id="2942871at2"/>
<name>A0A0L0W6S4_GOTPU</name>
<evidence type="ECO:0000313" key="1">
    <source>
        <dbReference type="EMBL" id="KNF07166.1"/>
    </source>
</evidence>
<organism evidence="1 2">
    <name type="scientific">Gottschalkia purinilytica</name>
    <name type="common">Clostridium purinilyticum</name>
    <dbReference type="NCBI Taxonomy" id="1503"/>
    <lineage>
        <taxon>Bacteria</taxon>
        <taxon>Bacillati</taxon>
        <taxon>Bacillota</taxon>
        <taxon>Tissierellia</taxon>
        <taxon>Tissierellales</taxon>
        <taxon>Gottschalkiaceae</taxon>
        <taxon>Gottschalkia</taxon>
    </lineage>
</organism>
<reference evidence="2" key="1">
    <citation type="submission" date="2015-07" db="EMBL/GenBank/DDBJ databases">
        <title>Draft genome sequence of the purine-degrading Gottschalkia purinilyticum DSM 1384 (formerly Clostridium purinilyticum).</title>
        <authorList>
            <person name="Poehlein A."/>
            <person name="Schiel-Bengelsdorf B."/>
            <person name="Bengelsdorf F.R."/>
            <person name="Daniel R."/>
            <person name="Duerre P."/>
        </authorList>
    </citation>
    <scope>NUCLEOTIDE SEQUENCE [LARGE SCALE GENOMIC DNA]</scope>
    <source>
        <strain evidence="2">DSM 1384</strain>
    </source>
</reference>
<accession>A0A0L0W6S4</accession>